<name>A0A8T8I4D7_9PSEU</name>
<feature type="non-terminal residue" evidence="1">
    <location>
        <position position="1"/>
    </location>
</feature>
<reference evidence="1" key="1">
    <citation type="submission" date="2021-04" db="EMBL/GenBank/DDBJ databases">
        <title>Saccharothrix algeriensis WGS.</title>
        <authorList>
            <person name="Stuskova K."/>
            <person name="Hakalova E."/>
            <person name="Tebbal A.B."/>
            <person name="Eichmeier A."/>
        </authorList>
    </citation>
    <scope>NUCLEOTIDE SEQUENCE</scope>
    <source>
        <strain evidence="1">NRRL B-24137</strain>
    </source>
</reference>
<gene>
    <name evidence="1" type="ORF">J7S33_14095</name>
</gene>
<evidence type="ECO:0000313" key="2">
    <source>
        <dbReference type="Proteomes" id="UP000671828"/>
    </source>
</evidence>
<evidence type="ECO:0000313" key="1">
    <source>
        <dbReference type="EMBL" id="QTR05597.1"/>
    </source>
</evidence>
<dbReference type="Proteomes" id="UP000671828">
    <property type="component" value="Chromosome"/>
</dbReference>
<organism evidence="1 2">
    <name type="scientific">Saccharothrix algeriensis</name>
    <dbReference type="NCBI Taxonomy" id="173560"/>
    <lineage>
        <taxon>Bacteria</taxon>
        <taxon>Bacillati</taxon>
        <taxon>Actinomycetota</taxon>
        <taxon>Actinomycetes</taxon>
        <taxon>Pseudonocardiales</taxon>
        <taxon>Pseudonocardiaceae</taxon>
        <taxon>Saccharothrix</taxon>
    </lineage>
</organism>
<dbReference type="EMBL" id="CP072788">
    <property type="protein sequence ID" value="QTR05597.1"/>
    <property type="molecule type" value="Genomic_DNA"/>
</dbReference>
<sequence length="83" mass="8866">VQAVVRGPAPTGIRARQVARAVGVPVLATMRPERRLDTALDQGRFPVHRQGPLAVAARSVLAALRERENQPPQEARLAGASRG</sequence>
<dbReference type="AlphaFoldDB" id="A0A8T8I4D7"/>
<accession>A0A8T8I4D7</accession>
<protein>
    <submittedName>
        <fullName evidence="1">Septum formation initiator</fullName>
    </submittedName>
</protein>
<proteinExistence type="predicted"/>